<reference evidence="4" key="1">
    <citation type="submission" date="2019-03" db="EMBL/GenBank/DDBJ databases">
        <title>Single cell metagenomics reveals metabolic interactions within the superorganism composed of flagellate Streblomastix strix and complex community of Bacteroidetes bacteria on its surface.</title>
        <authorList>
            <person name="Treitli S.C."/>
            <person name="Kolisko M."/>
            <person name="Husnik F."/>
            <person name="Keeling P."/>
            <person name="Hampl V."/>
        </authorList>
    </citation>
    <scope>NUCLEOTIDE SEQUENCE</scope>
    <source>
        <strain evidence="4">STM</strain>
    </source>
</reference>
<keyword evidence="2" id="KW-0677">Repeat</keyword>
<sequence>MKQVFKLSLKVFLLTISLGIASCDDETKESLAVLTTVEAYNITADSAETGGNIANVGNPEYTERGVCFATTPHPTVDAGKFVVVKGNGAGEFSATLSNLTQKTTYYVRAYAINAVGVAYGNEIEMTTEENKDFAVLTTVAATETTATSAQTGVNITAIGNPPYTEAGICFSTSPNPTTDSGKITVVSNGAVGAFPVTLSELSQATTYYVRAYAVNAAGIAYGNEISFKTLGLPVLTTSPATYVALFSAVTGGEIVEEGNPAYTERGVCYATSPNPTTDSNKIAIEGNGNGVFSATLTGLNFATTYYVKAYAINPIGTVYGNEISFTTVAEVALETFEDANFRTYLNTFDKDENGSLSEAEILAVTRIVCTSRSIASLNGIEFFKNVTYLSCRDNQITSLDLSQCAKLDTLYCYNNQIVSLNASGLPLKLVSCYNNPITELNVSGCTNLVTLSFNTANFPNNVIESLNIAGTKLTSLSYNGGKLKSLDTSGCTALATLNCYTNQLTSLDITGCTALTSLNCYGNQLTSLNVAGYTALTTLSCYSNQLTSLDVTGCTVLNNIQCLRNKLQKLEGLSSALIQINCSENELTSLDVSQCSLIRLDCSKNPDLATLKIKTGTTFVAGIDYSGTKINSNGDITWVD</sequence>
<dbReference type="PROSITE" id="PS00018">
    <property type="entry name" value="EF_HAND_1"/>
    <property type="match status" value="1"/>
</dbReference>
<dbReference type="SUPFAM" id="SSF52058">
    <property type="entry name" value="L domain-like"/>
    <property type="match status" value="1"/>
</dbReference>
<comment type="caution">
    <text evidence="4">The sequence shown here is derived from an EMBL/GenBank/DDBJ whole genome shotgun (WGS) entry which is preliminary data.</text>
</comment>
<protein>
    <submittedName>
        <fullName evidence="4">Internalin-J</fullName>
    </submittedName>
</protein>
<dbReference type="InterPro" id="IPR032675">
    <property type="entry name" value="LRR_dom_sf"/>
</dbReference>
<dbReference type="Pfam" id="PF12799">
    <property type="entry name" value="LRR_4"/>
    <property type="match status" value="1"/>
</dbReference>
<dbReference type="Gene3D" id="3.80.10.10">
    <property type="entry name" value="Ribonuclease Inhibitor"/>
    <property type="match status" value="1"/>
</dbReference>
<evidence type="ECO:0000256" key="2">
    <source>
        <dbReference type="ARBA" id="ARBA00022737"/>
    </source>
</evidence>
<dbReference type="GO" id="GO:0035591">
    <property type="term" value="F:signaling adaptor activity"/>
    <property type="evidence" value="ECO:0007669"/>
    <property type="project" value="TreeGrafter"/>
</dbReference>
<evidence type="ECO:0000259" key="3">
    <source>
        <dbReference type="PROSITE" id="PS50222"/>
    </source>
</evidence>
<dbReference type="PROSITE" id="PS50222">
    <property type="entry name" value="EF_HAND_2"/>
    <property type="match status" value="1"/>
</dbReference>
<dbReference type="InterPro" id="IPR025875">
    <property type="entry name" value="Leu-rich_rpt_4"/>
</dbReference>
<dbReference type="AlphaFoldDB" id="A0A5J4RLR0"/>
<dbReference type="PROSITE" id="PS51257">
    <property type="entry name" value="PROKAR_LIPOPROTEIN"/>
    <property type="match status" value="1"/>
</dbReference>
<dbReference type="InterPro" id="IPR002048">
    <property type="entry name" value="EF_hand_dom"/>
</dbReference>
<dbReference type="InterPro" id="IPR036116">
    <property type="entry name" value="FN3_sf"/>
</dbReference>
<keyword evidence="1" id="KW-0433">Leucine-rich repeat</keyword>
<dbReference type="GO" id="GO:0005509">
    <property type="term" value="F:calcium ion binding"/>
    <property type="evidence" value="ECO:0007669"/>
    <property type="project" value="InterPro"/>
</dbReference>
<dbReference type="SUPFAM" id="SSF49265">
    <property type="entry name" value="Fibronectin type III"/>
    <property type="match status" value="1"/>
</dbReference>
<evidence type="ECO:0000313" key="4">
    <source>
        <dbReference type="EMBL" id="KAA6334588.1"/>
    </source>
</evidence>
<dbReference type="InterPro" id="IPR018247">
    <property type="entry name" value="EF_Hand_1_Ca_BS"/>
</dbReference>
<feature type="domain" description="EF-hand" evidence="3">
    <location>
        <begin position="336"/>
        <end position="371"/>
    </location>
</feature>
<organism evidence="4">
    <name type="scientific">termite gut metagenome</name>
    <dbReference type="NCBI Taxonomy" id="433724"/>
    <lineage>
        <taxon>unclassified sequences</taxon>
        <taxon>metagenomes</taxon>
        <taxon>organismal metagenomes</taxon>
    </lineage>
</organism>
<dbReference type="EMBL" id="SNRY01000981">
    <property type="protein sequence ID" value="KAA6334588.1"/>
    <property type="molecule type" value="Genomic_DNA"/>
</dbReference>
<name>A0A5J4RLR0_9ZZZZ</name>
<dbReference type="PANTHER" id="PTHR47566">
    <property type="match status" value="1"/>
</dbReference>
<evidence type="ECO:0000256" key="1">
    <source>
        <dbReference type="ARBA" id="ARBA00022614"/>
    </source>
</evidence>
<proteinExistence type="predicted"/>
<dbReference type="PANTHER" id="PTHR47566:SF1">
    <property type="entry name" value="PROTEIN NUD1"/>
    <property type="match status" value="1"/>
</dbReference>
<accession>A0A5J4RLR0</accession>
<dbReference type="InterPro" id="IPR052574">
    <property type="entry name" value="CDIRP"/>
</dbReference>
<gene>
    <name evidence="4" type="ORF">EZS27_017106</name>
</gene>